<evidence type="ECO:0000313" key="2">
    <source>
        <dbReference type="Proteomes" id="UP000018838"/>
    </source>
</evidence>
<evidence type="ECO:0000313" key="1">
    <source>
        <dbReference type="EMBL" id="AHE65853.1"/>
    </source>
</evidence>
<gene>
    <name evidence="1" type="ORF">Loa_00264</name>
</gene>
<keyword evidence="2" id="KW-1185">Reference proteome</keyword>
<dbReference type="EMBL" id="CP004006">
    <property type="protein sequence ID" value="AHE65853.1"/>
    <property type="molecule type" value="Genomic_DNA"/>
</dbReference>
<reference evidence="1 2" key="1">
    <citation type="journal article" date="2013" name="Int. J. Med. Microbiol.">
        <title>Legionella oakridgensis ATCC 33761 genome sequence and phenotypic characterization reveals its replication capacity in amoebae.</title>
        <authorList>
            <person name="Brzuszkiewicz E."/>
            <person name="Schulz T."/>
            <person name="Rydzewski K."/>
            <person name="Daniel R."/>
            <person name="Gillmaier N."/>
            <person name="Dittmann C."/>
            <person name="Holland G."/>
            <person name="Schunder E."/>
            <person name="Lautner M."/>
            <person name="Eisenreich W."/>
            <person name="Luck C."/>
            <person name="Heuner K."/>
        </authorList>
    </citation>
    <scope>NUCLEOTIDE SEQUENCE [LARGE SCALE GENOMIC DNA]</scope>
    <source>
        <strain>OR-10</strain>
        <strain evidence="2">ATCC 33761</strain>
    </source>
</reference>
<organism evidence="1 2">
    <name type="scientific">Legionella oakridgensis ATCC 33761 = DSM 21215</name>
    <dbReference type="NCBI Taxonomy" id="1268635"/>
    <lineage>
        <taxon>Bacteria</taxon>
        <taxon>Pseudomonadati</taxon>
        <taxon>Pseudomonadota</taxon>
        <taxon>Gammaproteobacteria</taxon>
        <taxon>Legionellales</taxon>
        <taxon>Legionellaceae</taxon>
        <taxon>Legionella</taxon>
    </lineage>
</organism>
<dbReference type="AlphaFoldDB" id="W0B5S1"/>
<dbReference type="Proteomes" id="UP000018838">
    <property type="component" value="Chromosome"/>
</dbReference>
<accession>W0B5S1</accession>
<dbReference type="KEGG" id="lok:Loa_00264"/>
<dbReference type="HOGENOM" id="CLU_3382509_0_0_6"/>
<name>W0B5S1_9GAMM</name>
<proteinExistence type="predicted"/>
<protein>
    <submittedName>
        <fullName evidence="1">Uncharacterized protein</fullName>
    </submittedName>
</protein>
<sequence>MKRRARIVHDLTNKTYQEVTTFVNEIVQRIQEG</sequence>